<dbReference type="Proteomes" id="UP000572635">
    <property type="component" value="Unassembled WGS sequence"/>
</dbReference>
<organism evidence="1 2">
    <name type="scientific">Nocardiopsis composta</name>
    <dbReference type="NCBI Taxonomy" id="157465"/>
    <lineage>
        <taxon>Bacteria</taxon>
        <taxon>Bacillati</taxon>
        <taxon>Actinomycetota</taxon>
        <taxon>Actinomycetes</taxon>
        <taxon>Streptosporangiales</taxon>
        <taxon>Nocardiopsidaceae</taxon>
        <taxon>Nocardiopsis</taxon>
    </lineage>
</organism>
<comment type="caution">
    <text evidence="1">The sequence shown here is derived from an EMBL/GenBank/DDBJ whole genome shotgun (WGS) entry which is preliminary data.</text>
</comment>
<name>A0A7W8QIG7_9ACTN</name>
<dbReference type="AlphaFoldDB" id="A0A7W8QIG7"/>
<evidence type="ECO:0000313" key="2">
    <source>
        <dbReference type="Proteomes" id="UP000572635"/>
    </source>
</evidence>
<sequence>MHDGDRARAHRALGGWLQATYLPKKAMFSRRWEDARLYIFERGLIVTGPEGFQAAYDWASARVLQSITFVNQAVADARYTLIDRSGAAVSIGRGNDLLMPGQRERAGIRSHVKGAPFIHEGTWGPHIQQSIAQAQIQGAADALERGETLGFGPVGLSSTGVSDRKRSVDWGDLGEVHVANGMVGFPDGHRHRPALPSVSVHEIVNLNLFLALCHAFER</sequence>
<evidence type="ECO:0000313" key="1">
    <source>
        <dbReference type="EMBL" id="MBB5430574.1"/>
    </source>
</evidence>
<protein>
    <submittedName>
        <fullName evidence="1">Uncharacterized protein</fullName>
    </submittedName>
</protein>
<proteinExistence type="predicted"/>
<dbReference type="Pfam" id="PF20226">
    <property type="entry name" value="DUF6585"/>
    <property type="match status" value="1"/>
</dbReference>
<keyword evidence="2" id="KW-1185">Reference proteome</keyword>
<gene>
    <name evidence="1" type="ORF">HDA36_000658</name>
</gene>
<dbReference type="EMBL" id="JACHDB010000001">
    <property type="protein sequence ID" value="MBB5430574.1"/>
    <property type="molecule type" value="Genomic_DNA"/>
</dbReference>
<dbReference type="InterPro" id="IPR046492">
    <property type="entry name" value="DUF6585"/>
</dbReference>
<accession>A0A7W8QIG7</accession>
<reference evidence="1 2" key="1">
    <citation type="submission" date="2020-08" db="EMBL/GenBank/DDBJ databases">
        <title>Sequencing the genomes of 1000 actinobacteria strains.</title>
        <authorList>
            <person name="Klenk H.-P."/>
        </authorList>
    </citation>
    <scope>NUCLEOTIDE SEQUENCE [LARGE SCALE GENOMIC DNA]</scope>
    <source>
        <strain evidence="1 2">DSM 44551</strain>
    </source>
</reference>
<dbReference type="RefSeq" id="WP_184388548.1">
    <property type="nucleotide sequence ID" value="NZ_BAAAJD010000023.1"/>
</dbReference>